<dbReference type="Gene3D" id="2.40.420.20">
    <property type="match status" value="1"/>
</dbReference>
<organism evidence="1 2">
    <name type="scientific">Umezawaea tangerina</name>
    <dbReference type="NCBI Taxonomy" id="84725"/>
    <lineage>
        <taxon>Bacteria</taxon>
        <taxon>Bacillati</taxon>
        <taxon>Actinomycetota</taxon>
        <taxon>Actinomycetes</taxon>
        <taxon>Pseudonocardiales</taxon>
        <taxon>Pseudonocardiaceae</taxon>
        <taxon>Umezawaea</taxon>
    </lineage>
</organism>
<dbReference type="AlphaFoldDB" id="A0A2T0SGG2"/>
<evidence type="ECO:0000313" key="1">
    <source>
        <dbReference type="EMBL" id="PRY32453.1"/>
    </source>
</evidence>
<dbReference type="Proteomes" id="UP000239494">
    <property type="component" value="Unassembled WGS sequence"/>
</dbReference>
<sequence>MRGWQGDLGVAKTGTVDQGRIAHAAGPVRVDGLKAAVGDRARPDTAVLTRTGTVRLVTAELDVSDERLVVRDAPVTLTLPDGKPTTGRITDSRTVVDPGDGKADPVTKIAVTVTPDDAAVLAGLDRASVRVGFTAAEREDVLTVPVAALLALAEGGYGVQVVEDGATRIVPVRTGMFAAGRVEVTGDGLAEGTTVGMPA</sequence>
<proteinExistence type="predicted"/>
<accession>A0A2T0SGG2</accession>
<comment type="caution">
    <text evidence="1">The sequence shown here is derived from an EMBL/GenBank/DDBJ whole genome shotgun (WGS) entry which is preliminary data.</text>
</comment>
<name>A0A2T0SGG2_9PSEU</name>
<keyword evidence="2" id="KW-1185">Reference proteome</keyword>
<protein>
    <recommendedName>
        <fullName evidence="3">HlyD family secretion protein</fullName>
    </recommendedName>
</protein>
<gene>
    <name evidence="1" type="ORF">CLV43_12147</name>
</gene>
<dbReference type="EMBL" id="PVTF01000021">
    <property type="protein sequence ID" value="PRY32453.1"/>
    <property type="molecule type" value="Genomic_DNA"/>
</dbReference>
<evidence type="ECO:0008006" key="3">
    <source>
        <dbReference type="Google" id="ProtNLM"/>
    </source>
</evidence>
<evidence type="ECO:0000313" key="2">
    <source>
        <dbReference type="Proteomes" id="UP000239494"/>
    </source>
</evidence>
<reference evidence="1 2" key="1">
    <citation type="submission" date="2018-03" db="EMBL/GenBank/DDBJ databases">
        <title>Genomic Encyclopedia of Archaeal and Bacterial Type Strains, Phase II (KMG-II): from individual species to whole genera.</title>
        <authorList>
            <person name="Goeker M."/>
        </authorList>
    </citation>
    <scope>NUCLEOTIDE SEQUENCE [LARGE SCALE GENOMIC DNA]</scope>
    <source>
        <strain evidence="1 2">DSM 44720</strain>
    </source>
</reference>